<feature type="transmembrane region" description="Helical" evidence="6">
    <location>
        <begin position="182"/>
        <end position="200"/>
    </location>
</feature>
<dbReference type="SUPFAM" id="SSF103473">
    <property type="entry name" value="MFS general substrate transporter"/>
    <property type="match status" value="1"/>
</dbReference>
<proteinExistence type="inferred from homology"/>
<evidence type="ECO:0000256" key="4">
    <source>
        <dbReference type="ARBA" id="ARBA00022989"/>
    </source>
</evidence>
<dbReference type="PANTHER" id="PTHR23501:SF199">
    <property type="entry name" value="MFS EFFLUX TRANSPORTER INPD-RELATED"/>
    <property type="match status" value="1"/>
</dbReference>
<accession>A0A9W9XX36</accession>
<feature type="transmembrane region" description="Helical" evidence="6">
    <location>
        <begin position="9"/>
        <end position="29"/>
    </location>
</feature>
<comment type="subcellular location">
    <subcellularLocation>
        <location evidence="1">Membrane</location>
        <topology evidence="1">Multi-pass membrane protein</topology>
    </subcellularLocation>
</comment>
<name>A0A9W9XX36_9EURO</name>
<comment type="caution">
    <text evidence="7">The sequence shown here is derived from an EMBL/GenBank/DDBJ whole genome shotgun (WGS) entry which is preliminary data.</text>
</comment>
<evidence type="ECO:0000256" key="1">
    <source>
        <dbReference type="ARBA" id="ARBA00004141"/>
    </source>
</evidence>
<gene>
    <name evidence="7" type="ORF">N7463_007817</name>
</gene>
<evidence type="ECO:0000313" key="7">
    <source>
        <dbReference type="EMBL" id="KAJ5504943.1"/>
    </source>
</evidence>
<evidence type="ECO:0000256" key="3">
    <source>
        <dbReference type="ARBA" id="ARBA00022692"/>
    </source>
</evidence>
<dbReference type="InterPro" id="IPR036259">
    <property type="entry name" value="MFS_trans_sf"/>
</dbReference>
<protein>
    <recommendedName>
        <fullName evidence="9">Major facilitator superfamily (MFS) profile domain-containing protein</fullName>
    </recommendedName>
</protein>
<keyword evidence="8" id="KW-1185">Reference proteome</keyword>
<keyword evidence="4 6" id="KW-1133">Transmembrane helix</keyword>
<comment type="similarity">
    <text evidence="2">Belongs to the major facilitator superfamily. TCR/Tet family.</text>
</comment>
<evidence type="ECO:0000256" key="2">
    <source>
        <dbReference type="ARBA" id="ARBA00007520"/>
    </source>
</evidence>
<reference evidence="7" key="2">
    <citation type="journal article" date="2023" name="IMA Fungus">
        <title>Comparative genomic study of the Penicillium genus elucidates a diverse pangenome and 15 lateral gene transfer events.</title>
        <authorList>
            <person name="Petersen C."/>
            <person name="Sorensen T."/>
            <person name="Nielsen M.R."/>
            <person name="Sondergaard T.E."/>
            <person name="Sorensen J.L."/>
            <person name="Fitzpatrick D.A."/>
            <person name="Frisvad J.C."/>
            <person name="Nielsen K.L."/>
        </authorList>
    </citation>
    <scope>NUCLEOTIDE SEQUENCE</scope>
    <source>
        <strain evidence="7">IBT 29495</strain>
    </source>
</reference>
<feature type="transmembrane region" description="Helical" evidence="6">
    <location>
        <begin position="316"/>
        <end position="336"/>
    </location>
</feature>
<dbReference type="GO" id="GO:0005886">
    <property type="term" value="C:plasma membrane"/>
    <property type="evidence" value="ECO:0007669"/>
    <property type="project" value="TreeGrafter"/>
</dbReference>
<keyword evidence="5 6" id="KW-0472">Membrane</keyword>
<dbReference type="AlphaFoldDB" id="A0A9W9XX36"/>
<feature type="transmembrane region" description="Helical" evidence="6">
    <location>
        <begin position="212"/>
        <end position="234"/>
    </location>
</feature>
<organism evidence="7 8">
    <name type="scientific">Penicillium fimorum</name>
    <dbReference type="NCBI Taxonomy" id="1882269"/>
    <lineage>
        <taxon>Eukaryota</taxon>
        <taxon>Fungi</taxon>
        <taxon>Dikarya</taxon>
        <taxon>Ascomycota</taxon>
        <taxon>Pezizomycotina</taxon>
        <taxon>Eurotiomycetes</taxon>
        <taxon>Eurotiomycetidae</taxon>
        <taxon>Eurotiales</taxon>
        <taxon>Aspergillaceae</taxon>
        <taxon>Penicillium</taxon>
    </lineage>
</organism>
<feature type="transmembrane region" description="Helical" evidence="6">
    <location>
        <begin position="49"/>
        <end position="71"/>
    </location>
</feature>
<dbReference type="GO" id="GO:0022857">
    <property type="term" value="F:transmembrane transporter activity"/>
    <property type="evidence" value="ECO:0007669"/>
    <property type="project" value="TreeGrafter"/>
</dbReference>
<dbReference type="PANTHER" id="PTHR23501">
    <property type="entry name" value="MAJOR FACILITATOR SUPERFAMILY"/>
    <property type="match status" value="1"/>
</dbReference>
<feature type="transmembrane region" description="Helical" evidence="6">
    <location>
        <begin position="116"/>
        <end position="136"/>
    </location>
</feature>
<feature type="transmembrane region" description="Helical" evidence="6">
    <location>
        <begin position="83"/>
        <end position="104"/>
    </location>
</feature>
<evidence type="ECO:0000256" key="6">
    <source>
        <dbReference type="SAM" id="Phobius"/>
    </source>
</evidence>
<reference evidence="7" key="1">
    <citation type="submission" date="2022-12" db="EMBL/GenBank/DDBJ databases">
        <authorList>
            <person name="Petersen C."/>
        </authorList>
    </citation>
    <scope>NUCLEOTIDE SEQUENCE</scope>
    <source>
        <strain evidence="7">IBT 29495</strain>
    </source>
</reference>
<dbReference type="FunFam" id="1.20.1250.20:FF:000196">
    <property type="entry name" value="MFS toxin efflux pump (AflT)"/>
    <property type="match status" value="1"/>
</dbReference>
<evidence type="ECO:0000313" key="8">
    <source>
        <dbReference type="Proteomes" id="UP001149954"/>
    </source>
</evidence>
<evidence type="ECO:0008006" key="9">
    <source>
        <dbReference type="Google" id="ProtNLM"/>
    </source>
</evidence>
<keyword evidence="3 6" id="KW-0812">Transmembrane</keyword>
<dbReference type="Gene3D" id="1.20.1720.10">
    <property type="entry name" value="Multidrug resistance protein D"/>
    <property type="match status" value="1"/>
</dbReference>
<dbReference type="EMBL" id="JAPWDS010000003">
    <property type="protein sequence ID" value="KAJ5504943.1"/>
    <property type="molecule type" value="Genomic_DNA"/>
</dbReference>
<feature type="transmembrane region" description="Helical" evidence="6">
    <location>
        <begin position="156"/>
        <end position="176"/>
    </location>
</feature>
<evidence type="ECO:0000256" key="5">
    <source>
        <dbReference type="ARBA" id="ARBA00023136"/>
    </source>
</evidence>
<sequence>MTVKPLDSVVYVIASVIGPLIGGAFTDYVTWRWCFYVNLPIGGVSTVAVFDPLGTLLFMVCIICLLLALQWGGTTNAWSDTRVIILLVIFGVLLLAFAAVQVWVGDNATIPVRIRGIIWPIHIFIGGSFFVMVYYIPIWFQAIHGDSPMESGIRTLPFTMSLILGTFIAGIGTTVVGYYVPFMYASAVFGSIGAGLLYTWTTDITMGKSVGYQLLFGFGIGLGLQQSIVAAQTILPPADVPTGTAYMVFSQHFGGSLMVSAAQNMFINRLSSRLDEIPGINPLQIDTGANKIGSLTRDPTVLHEIKATYHDGVLRTYLLALILICLATIGTIGLQWRSVKSTPTEADVVEEDKAPHDSIET</sequence>
<dbReference type="Proteomes" id="UP001149954">
    <property type="component" value="Unassembled WGS sequence"/>
</dbReference>
<dbReference type="OrthoDB" id="10021397at2759"/>